<accession>A0AAV7UR60</accession>
<organism evidence="2 3">
    <name type="scientific">Pleurodeles waltl</name>
    <name type="common">Iberian ribbed newt</name>
    <dbReference type="NCBI Taxonomy" id="8319"/>
    <lineage>
        <taxon>Eukaryota</taxon>
        <taxon>Metazoa</taxon>
        <taxon>Chordata</taxon>
        <taxon>Craniata</taxon>
        <taxon>Vertebrata</taxon>
        <taxon>Euteleostomi</taxon>
        <taxon>Amphibia</taxon>
        <taxon>Batrachia</taxon>
        <taxon>Caudata</taxon>
        <taxon>Salamandroidea</taxon>
        <taxon>Salamandridae</taxon>
        <taxon>Pleurodelinae</taxon>
        <taxon>Pleurodeles</taxon>
    </lineage>
</organism>
<comment type="caution">
    <text evidence="2">The sequence shown here is derived from an EMBL/GenBank/DDBJ whole genome shotgun (WGS) entry which is preliminary data.</text>
</comment>
<evidence type="ECO:0000313" key="3">
    <source>
        <dbReference type="Proteomes" id="UP001066276"/>
    </source>
</evidence>
<feature type="compositionally biased region" description="Basic and acidic residues" evidence="1">
    <location>
        <begin position="31"/>
        <end position="51"/>
    </location>
</feature>
<gene>
    <name evidence="2" type="ORF">NDU88_007172</name>
</gene>
<protein>
    <submittedName>
        <fullName evidence="2">Uncharacterized protein</fullName>
    </submittedName>
</protein>
<reference evidence="2" key="1">
    <citation type="journal article" date="2022" name="bioRxiv">
        <title>Sequencing and chromosome-scale assembly of the giantPleurodeles waltlgenome.</title>
        <authorList>
            <person name="Brown T."/>
            <person name="Elewa A."/>
            <person name="Iarovenko S."/>
            <person name="Subramanian E."/>
            <person name="Araus A.J."/>
            <person name="Petzold A."/>
            <person name="Susuki M."/>
            <person name="Suzuki K.-i.T."/>
            <person name="Hayashi T."/>
            <person name="Toyoda A."/>
            <person name="Oliveira C."/>
            <person name="Osipova E."/>
            <person name="Leigh N.D."/>
            <person name="Simon A."/>
            <person name="Yun M.H."/>
        </authorList>
    </citation>
    <scope>NUCLEOTIDE SEQUENCE</scope>
    <source>
        <strain evidence="2">20211129_DDA</strain>
        <tissue evidence="2">Liver</tissue>
    </source>
</reference>
<proteinExistence type="predicted"/>
<feature type="region of interest" description="Disordered" evidence="1">
    <location>
        <begin position="1"/>
        <end position="66"/>
    </location>
</feature>
<dbReference type="Proteomes" id="UP001066276">
    <property type="component" value="Chromosome 3_1"/>
</dbReference>
<dbReference type="AlphaFoldDB" id="A0AAV7UR60"/>
<evidence type="ECO:0000313" key="2">
    <source>
        <dbReference type="EMBL" id="KAJ1190434.1"/>
    </source>
</evidence>
<keyword evidence="3" id="KW-1185">Reference proteome</keyword>
<evidence type="ECO:0000256" key="1">
    <source>
        <dbReference type="SAM" id="MobiDB-lite"/>
    </source>
</evidence>
<dbReference type="EMBL" id="JANPWB010000005">
    <property type="protein sequence ID" value="KAJ1190434.1"/>
    <property type="molecule type" value="Genomic_DNA"/>
</dbReference>
<sequence length="66" mass="7658">MESRCERSSDWCGEEKPDSRKGDSPKTPTGRSREEKGTPKEKQVPARRETPRLWTQQPDTSQERRG</sequence>
<name>A0AAV7UR60_PLEWA</name>
<feature type="compositionally biased region" description="Basic and acidic residues" evidence="1">
    <location>
        <begin position="1"/>
        <end position="24"/>
    </location>
</feature>